<organism evidence="1 2">
    <name type="scientific">Maliponia aquimaris</name>
    <dbReference type="NCBI Taxonomy" id="1673631"/>
    <lineage>
        <taxon>Bacteria</taxon>
        <taxon>Pseudomonadati</taxon>
        <taxon>Pseudomonadota</taxon>
        <taxon>Alphaproteobacteria</taxon>
        <taxon>Rhodobacterales</taxon>
        <taxon>Paracoccaceae</taxon>
        <taxon>Maliponia</taxon>
    </lineage>
</organism>
<keyword evidence="2" id="KW-1185">Reference proteome</keyword>
<dbReference type="AlphaFoldDB" id="A0A238K253"/>
<dbReference type="PROSITE" id="PS51257">
    <property type="entry name" value="PROKAR_LIPOPROTEIN"/>
    <property type="match status" value="1"/>
</dbReference>
<sequence length="135" mass="13915">MRRAATLAALALLSACAPEHDPPETPVALPPAPGRSVIATETVTVSAFLAGASASLAELNTARCALRRGAQSVAFTTPRNVAIPIHDGPADPLDISCTAAIGPREARTALRHLPLGGTTSGGRRYPATITLRFKQ</sequence>
<dbReference type="OrthoDB" id="9993144at2"/>
<accession>A0A238K253</accession>
<evidence type="ECO:0000313" key="1">
    <source>
        <dbReference type="EMBL" id="SMX36537.1"/>
    </source>
</evidence>
<proteinExistence type="predicted"/>
<protein>
    <recommendedName>
        <fullName evidence="3">Lipoprotein</fullName>
    </recommendedName>
</protein>
<dbReference type="Proteomes" id="UP000207598">
    <property type="component" value="Unassembled WGS sequence"/>
</dbReference>
<evidence type="ECO:0000313" key="2">
    <source>
        <dbReference type="Proteomes" id="UP000207598"/>
    </source>
</evidence>
<name>A0A238K253_9RHOB</name>
<gene>
    <name evidence="1" type="ORF">MAA8898_00904</name>
</gene>
<dbReference type="EMBL" id="FXYF01000002">
    <property type="protein sequence ID" value="SMX36537.1"/>
    <property type="molecule type" value="Genomic_DNA"/>
</dbReference>
<evidence type="ECO:0008006" key="3">
    <source>
        <dbReference type="Google" id="ProtNLM"/>
    </source>
</evidence>
<dbReference type="RefSeq" id="WP_094019765.1">
    <property type="nucleotide sequence ID" value="NZ_FXYF01000002.1"/>
</dbReference>
<reference evidence="1 2" key="1">
    <citation type="submission" date="2017-05" db="EMBL/GenBank/DDBJ databases">
        <authorList>
            <person name="Song R."/>
            <person name="Chenine A.L."/>
            <person name="Ruprecht R.M."/>
        </authorList>
    </citation>
    <scope>NUCLEOTIDE SEQUENCE [LARGE SCALE GENOMIC DNA]</scope>
    <source>
        <strain evidence="1 2">CECT 8898</strain>
    </source>
</reference>